<name>A0A5B7EGX5_PORTR</name>
<organism evidence="2 3">
    <name type="scientific">Portunus trituberculatus</name>
    <name type="common">Swimming crab</name>
    <name type="synonym">Neptunus trituberculatus</name>
    <dbReference type="NCBI Taxonomy" id="210409"/>
    <lineage>
        <taxon>Eukaryota</taxon>
        <taxon>Metazoa</taxon>
        <taxon>Ecdysozoa</taxon>
        <taxon>Arthropoda</taxon>
        <taxon>Crustacea</taxon>
        <taxon>Multicrustacea</taxon>
        <taxon>Malacostraca</taxon>
        <taxon>Eumalacostraca</taxon>
        <taxon>Eucarida</taxon>
        <taxon>Decapoda</taxon>
        <taxon>Pleocyemata</taxon>
        <taxon>Brachyura</taxon>
        <taxon>Eubrachyura</taxon>
        <taxon>Portunoidea</taxon>
        <taxon>Portunidae</taxon>
        <taxon>Portuninae</taxon>
        <taxon>Portunus</taxon>
    </lineage>
</organism>
<feature type="region of interest" description="Disordered" evidence="1">
    <location>
        <begin position="1"/>
        <end position="88"/>
    </location>
</feature>
<comment type="caution">
    <text evidence="2">The sequence shown here is derived from an EMBL/GenBank/DDBJ whole genome shotgun (WGS) entry which is preliminary data.</text>
</comment>
<dbReference type="AlphaFoldDB" id="A0A5B7EGX5"/>
<dbReference type="Proteomes" id="UP000324222">
    <property type="component" value="Unassembled WGS sequence"/>
</dbReference>
<feature type="compositionally biased region" description="Basic and acidic residues" evidence="1">
    <location>
        <begin position="19"/>
        <end position="33"/>
    </location>
</feature>
<evidence type="ECO:0000313" key="2">
    <source>
        <dbReference type="EMBL" id="MPC32303.1"/>
    </source>
</evidence>
<dbReference type="EMBL" id="VSRR010002603">
    <property type="protein sequence ID" value="MPC32303.1"/>
    <property type="molecule type" value="Genomic_DNA"/>
</dbReference>
<reference evidence="2 3" key="1">
    <citation type="submission" date="2019-05" db="EMBL/GenBank/DDBJ databases">
        <title>Another draft genome of Portunus trituberculatus and its Hox gene families provides insights of decapod evolution.</title>
        <authorList>
            <person name="Jeong J.-H."/>
            <person name="Song I."/>
            <person name="Kim S."/>
            <person name="Choi T."/>
            <person name="Kim D."/>
            <person name="Ryu S."/>
            <person name="Kim W."/>
        </authorList>
    </citation>
    <scope>NUCLEOTIDE SEQUENCE [LARGE SCALE GENOMIC DNA]</scope>
    <source>
        <tissue evidence="2">Muscle</tissue>
    </source>
</reference>
<feature type="compositionally biased region" description="Basic residues" evidence="1">
    <location>
        <begin position="1"/>
        <end position="11"/>
    </location>
</feature>
<proteinExistence type="predicted"/>
<sequence>MENVTGRRRAGRSVEEEEGSGKEREERRTERDGGSGVAGGLVARRGEVRVSEAVAGVRGGGDCSRPSHPLAHTHAHAHARPDPAFGGA</sequence>
<keyword evidence="3" id="KW-1185">Reference proteome</keyword>
<evidence type="ECO:0000256" key="1">
    <source>
        <dbReference type="SAM" id="MobiDB-lite"/>
    </source>
</evidence>
<evidence type="ECO:0000313" key="3">
    <source>
        <dbReference type="Proteomes" id="UP000324222"/>
    </source>
</evidence>
<gene>
    <name evidence="2" type="ORF">E2C01_025613</name>
</gene>
<accession>A0A5B7EGX5</accession>
<protein>
    <submittedName>
        <fullName evidence="2">Uncharacterized protein</fullName>
    </submittedName>
</protein>